<gene>
    <name evidence="4" type="ORF">BD311DRAFT_168136</name>
    <name evidence="3" type="ORF">BD311DRAFT_250948</name>
</gene>
<feature type="region of interest" description="Disordered" evidence="1">
    <location>
        <begin position="44"/>
        <end position="85"/>
    </location>
</feature>
<protein>
    <recommendedName>
        <fullName evidence="5">Secreted protein</fullName>
    </recommendedName>
</protein>
<dbReference type="EMBL" id="ML143625">
    <property type="protein sequence ID" value="TBU21315.1"/>
    <property type="molecule type" value="Genomic_DNA"/>
</dbReference>
<evidence type="ECO:0000313" key="4">
    <source>
        <dbReference type="EMBL" id="TBU22068.1"/>
    </source>
</evidence>
<dbReference type="AlphaFoldDB" id="A0A4Q9M3I4"/>
<dbReference type="EMBL" id="ML143559">
    <property type="protein sequence ID" value="TBU22068.1"/>
    <property type="molecule type" value="Genomic_DNA"/>
</dbReference>
<evidence type="ECO:0008006" key="5">
    <source>
        <dbReference type="Google" id="ProtNLM"/>
    </source>
</evidence>
<feature type="chain" id="PRO_5036357710" description="Secreted protein" evidence="2">
    <location>
        <begin position="21"/>
        <end position="85"/>
    </location>
</feature>
<name>A0A4Q9M3I4_9APHY</name>
<feature type="compositionally biased region" description="Polar residues" evidence="1">
    <location>
        <begin position="72"/>
        <end position="85"/>
    </location>
</feature>
<evidence type="ECO:0000313" key="3">
    <source>
        <dbReference type="EMBL" id="TBU21315.1"/>
    </source>
</evidence>
<reference evidence="3" key="1">
    <citation type="submission" date="2019-01" db="EMBL/GenBank/DDBJ databases">
        <title>Draft genome sequences of three monokaryotic isolates of the white-rot basidiomycete fungus Dichomitus squalens.</title>
        <authorList>
            <consortium name="DOE Joint Genome Institute"/>
            <person name="Lopez S.C."/>
            <person name="Andreopoulos B."/>
            <person name="Pangilinan J."/>
            <person name="Lipzen A."/>
            <person name="Riley R."/>
            <person name="Ahrendt S."/>
            <person name="Ng V."/>
            <person name="Barry K."/>
            <person name="Daum C."/>
            <person name="Grigoriev I.V."/>
            <person name="Hilden K.S."/>
            <person name="Makela M.R."/>
            <person name="de Vries R.P."/>
        </authorList>
    </citation>
    <scope>NUCLEOTIDE SEQUENCE [LARGE SCALE GENOMIC DNA]</scope>
    <source>
        <strain evidence="3">OM18370.1</strain>
    </source>
</reference>
<organism evidence="3">
    <name type="scientific">Dichomitus squalens</name>
    <dbReference type="NCBI Taxonomy" id="114155"/>
    <lineage>
        <taxon>Eukaryota</taxon>
        <taxon>Fungi</taxon>
        <taxon>Dikarya</taxon>
        <taxon>Basidiomycota</taxon>
        <taxon>Agaricomycotina</taxon>
        <taxon>Agaricomycetes</taxon>
        <taxon>Polyporales</taxon>
        <taxon>Polyporaceae</taxon>
        <taxon>Dichomitus</taxon>
    </lineage>
</organism>
<accession>A0A4Q9M3I4</accession>
<keyword evidence="2" id="KW-0732">Signal</keyword>
<dbReference type="Proteomes" id="UP000292957">
    <property type="component" value="Unassembled WGS sequence"/>
</dbReference>
<feature type="signal peptide" evidence="2">
    <location>
        <begin position="1"/>
        <end position="20"/>
    </location>
</feature>
<proteinExistence type="predicted"/>
<sequence length="85" mass="8825">MVGIAASYFVAAAAVRSCCAGVVNTDVGMRAHCLAASLERNCRRTGSRKEPATDGMLEGKDRGQRDARHGQTLVNATSESEGAVG</sequence>
<feature type="compositionally biased region" description="Basic and acidic residues" evidence="1">
    <location>
        <begin position="47"/>
        <end position="69"/>
    </location>
</feature>
<evidence type="ECO:0000256" key="1">
    <source>
        <dbReference type="SAM" id="MobiDB-lite"/>
    </source>
</evidence>
<evidence type="ECO:0000256" key="2">
    <source>
        <dbReference type="SAM" id="SignalP"/>
    </source>
</evidence>